<dbReference type="RefSeq" id="WP_009529758.1">
    <property type="nucleotide sequence ID" value="NZ_JH414619.1"/>
</dbReference>
<reference evidence="1 2" key="1">
    <citation type="submission" date="2011-08" db="EMBL/GenBank/DDBJ databases">
        <title>The Genome Sequence of Eubacteriaceae bacterium CM5.</title>
        <authorList>
            <consortium name="The Broad Institute Genome Sequencing Platform"/>
            <person name="Earl A."/>
            <person name="Ward D."/>
            <person name="Feldgarden M."/>
            <person name="Gevers D."/>
            <person name="Sizova M."/>
            <person name="Hazen A."/>
            <person name="Epstein S."/>
            <person name="Young S.K."/>
            <person name="Zeng Q."/>
            <person name="Gargeya S."/>
            <person name="Fitzgerald M."/>
            <person name="Haas B."/>
            <person name="Abouelleil A."/>
            <person name="Alvarado L."/>
            <person name="Arachchi H.M."/>
            <person name="Berlin A."/>
            <person name="Brown A."/>
            <person name="Chapman S.B."/>
            <person name="Chen Z."/>
            <person name="Dunbar C."/>
            <person name="Freedman E."/>
            <person name="Gearin G."/>
            <person name="Gellesch M."/>
            <person name="Goldberg J."/>
            <person name="Griggs A."/>
            <person name="Gujja S."/>
            <person name="Heiman D."/>
            <person name="Howarth C."/>
            <person name="Larson L."/>
            <person name="Lui A."/>
            <person name="MacDonald P.J.P."/>
            <person name="Montmayeur A."/>
            <person name="Murphy C."/>
            <person name="Neiman D."/>
            <person name="Pearson M."/>
            <person name="Priest M."/>
            <person name="Roberts A."/>
            <person name="Saif S."/>
            <person name="Shea T."/>
            <person name="Shenoy N."/>
            <person name="Sisk P."/>
            <person name="Stolte C."/>
            <person name="Sykes S."/>
            <person name="Wortman J."/>
            <person name="Nusbaum C."/>
            <person name="Birren B."/>
        </authorList>
    </citation>
    <scope>NUCLEOTIDE SEQUENCE [LARGE SCALE GENOMIC DNA]</scope>
    <source>
        <strain evidence="1 2">CM5</strain>
    </source>
</reference>
<name>G9XDN4_9FIRM</name>
<dbReference type="EMBL" id="AFZG01000035">
    <property type="protein sequence ID" value="EHL18910.1"/>
    <property type="molecule type" value="Genomic_DNA"/>
</dbReference>
<accession>G9XDN4</accession>
<dbReference type="AlphaFoldDB" id="G9XDN4"/>
<dbReference type="HOGENOM" id="CLU_2667847_0_0_9"/>
<organism evidence="1 2">
    <name type="scientific">Peptoanaerobacter stomatis</name>
    <dbReference type="NCBI Taxonomy" id="796937"/>
    <lineage>
        <taxon>Bacteria</taxon>
        <taxon>Bacillati</taxon>
        <taxon>Bacillota</taxon>
        <taxon>Clostridia</taxon>
        <taxon>Peptostreptococcales</taxon>
        <taxon>Filifactoraceae</taxon>
        <taxon>Peptoanaerobacter</taxon>
    </lineage>
</organism>
<evidence type="ECO:0000313" key="2">
    <source>
        <dbReference type="Proteomes" id="UP000003379"/>
    </source>
</evidence>
<comment type="caution">
    <text evidence="1">The sequence shown here is derived from an EMBL/GenBank/DDBJ whole genome shotgun (WGS) entry which is preliminary data.</text>
</comment>
<proteinExistence type="predicted"/>
<dbReference type="Proteomes" id="UP000003379">
    <property type="component" value="Unassembled WGS sequence"/>
</dbReference>
<gene>
    <name evidence="1" type="ORF">HMPREF9628_01907</name>
</gene>
<protein>
    <submittedName>
        <fullName evidence="1">Uncharacterized protein</fullName>
    </submittedName>
</protein>
<sequence length="75" mass="8792">MKFKFKKEDDIHVSLINKEGIESDFNYSEMIKLLYFEDCVDEPIIEGTFSEEEIKSISELVSSIKNVKQEQNIEV</sequence>
<evidence type="ECO:0000313" key="1">
    <source>
        <dbReference type="EMBL" id="EHL18910.1"/>
    </source>
</evidence>